<name>A9FRL8_SORC5</name>
<proteinExistence type="predicted"/>
<reference evidence="2 3" key="1">
    <citation type="journal article" date="2007" name="Nat. Biotechnol.">
        <title>Complete genome sequence of the myxobacterium Sorangium cellulosum.</title>
        <authorList>
            <person name="Schneiker S."/>
            <person name="Perlova O."/>
            <person name="Kaiser O."/>
            <person name="Gerth K."/>
            <person name="Alici A."/>
            <person name="Altmeyer M.O."/>
            <person name="Bartels D."/>
            <person name="Bekel T."/>
            <person name="Beyer S."/>
            <person name="Bode E."/>
            <person name="Bode H.B."/>
            <person name="Bolten C.J."/>
            <person name="Choudhuri J.V."/>
            <person name="Doss S."/>
            <person name="Elnakady Y.A."/>
            <person name="Frank B."/>
            <person name="Gaigalat L."/>
            <person name="Goesmann A."/>
            <person name="Groeger C."/>
            <person name="Gross F."/>
            <person name="Jelsbak L."/>
            <person name="Jelsbak L."/>
            <person name="Kalinowski J."/>
            <person name="Kegler C."/>
            <person name="Knauber T."/>
            <person name="Konietzny S."/>
            <person name="Kopp M."/>
            <person name="Krause L."/>
            <person name="Krug D."/>
            <person name="Linke B."/>
            <person name="Mahmud T."/>
            <person name="Martinez-Arias R."/>
            <person name="McHardy A.C."/>
            <person name="Merai M."/>
            <person name="Meyer F."/>
            <person name="Mormann S."/>
            <person name="Munoz-Dorado J."/>
            <person name="Perez J."/>
            <person name="Pradella S."/>
            <person name="Rachid S."/>
            <person name="Raddatz G."/>
            <person name="Rosenau F."/>
            <person name="Rueckert C."/>
            <person name="Sasse F."/>
            <person name="Scharfe M."/>
            <person name="Schuster S.C."/>
            <person name="Suen G."/>
            <person name="Treuner-Lange A."/>
            <person name="Velicer G.J."/>
            <person name="Vorholter F.-J."/>
            <person name="Weissman K.J."/>
            <person name="Welch R.D."/>
            <person name="Wenzel S.C."/>
            <person name="Whitworth D.E."/>
            <person name="Wilhelm S."/>
            <person name="Wittmann C."/>
            <person name="Bloecker H."/>
            <person name="Puehler A."/>
            <person name="Mueller R."/>
        </authorList>
    </citation>
    <scope>NUCLEOTIDE SEQUENCE [LARGE SCALE GENOMIC DNA]</scope>
    <source>
        <strain evidence="3">So ce56</strain>
    </source>
</reference>
<dbReference type="AlphaFoldDB" id="A9FRL8"/>
<dbReference type="EMBL" id="AM746676">
    <property type="protein sequence ID" value="CAN95307.1"/>
    <property type="molecule type" value="Genomic_DNA"/>
</dbReference>
<evidence type="ECO:0000313" key="3">
    <source>
        <dbReference type="Proteomes" id="UP000002139"/>
    </source>
</evidence>
<protein>
    <submittedName>
        <fullName evidence="2">Uncharacterized protein</fullName>
    </submittedName>
</protein>
<organism evidence="2 3">
    <name type="scientific">Sorangium cellulosum (strain So ce56)</name>
    <name type="common">Polyangium cellulosum (strain So ce56)</name>
    <dbReference type="NCBI Taxonomy" id="448385"/>
    <lineage>
        <taxon>Bacteria</taxon>
        <taxon>Pseudomonadati</taxon>
        <taxon>Myxococcota</taxon>
        <taxon>Polyangia</taxon>
        <taxon>Polyangiales</taxon>
        <taxon>Polyangiaceae</taxon>
        <taxon>Sorangium</taxon>
    </lineage>
</organism>
<sequence length="87" mass="9516">MGLGRRIDAVRIERGVMFLWWGRELIQFYNDAYRPILGSSKPAPGHGSACRASMATRSPAGRGPRPLAAGRSAHRCWSCATSASRRS</sequence>
<dbReference type="eggNOG" id="COG2205">
    <property type="taxonomic scope" value="Bacteria"/>
</dbReference>
<dbReference type="KEGG" id="scl:sce5144"/>
<keyword evidence="3" id="KW-1185">Reference proteome</keyword>
<gene>
    <name evidence="2" type="ordered locus">sce5144</name>
</gene>
<evidence type="ECO:0000256" key="1">
    <source>
        <dbReference type="SAM" id="MobiDB-lite"/>
    </source>
</evidence>
<accession>A9FRL8</accession>
<dbReference type="Proteomes" id="UP000002139">
    <property type="component" value="Chromosome"/>
</dbReference>
<dbReference type="HOGENOM" id="CLU_2481651_0_0_7"/>
<feature type="region of interest" description="Disordered" evidence="1">
    <location>
        <begin position="40"/>
        <end position="73"/>
    </location>
</feature>
<evidence type="ECO:0000313" key="2">
    <source>
        <dbReference type="EMBL" id="CAN95307.1"/>
    </source>
</evidence>